<evidence type="ECO:0000313" key="2">
    <source>
        <dbReference type="EMBL" id="SFD71240.1"/>
    </source>
</evidence>
<dbReference type="InterPro" id="IPR011659">
    <property type="entry name" value="WD40"/>
</dbReference>
<protein>
    <submittedName>
        <fullName evidence="2">WD40-like Beta Propeller Repeat</fullName>
    </submittedName>
</protein>
<dbReference type="SUPFAM" id="SSF49299">
    <property type="entry name" value="PKD domain"/>
    <property type="match status" value="2"/>
</dbReference>
<dbReference type="InterPro" id="IPR013783">
    <property type="entry name" value="Ig-like_fold"/>
</dbReference>
<feature type="domain" description="PKD" evidence="1">
    <location>
        <begin position="329"/>
        <end position="366"/>
    </location>
</feature>
<reference evidence="2 3" key="1">
    <citation type="submission" date="2016-10" db="EMBL/GenBank/DDBJ databases">
        <authorList>
            <person name="de Groot N.N."/>
        </authorList>
    </citation>
    <scope>NUCLEOTIDE SEQUENCE [LARGE SCALE GENOMIC DNA]</scope>
    <source>
        <strain evidence="2 3">DSM 19012</strain>
    </source>
</reference>
<evidence type="ECO:0000259" key="1">
    <source>
        <dbReference type="PROSITE" id="PS50093"/>
    </source>
</evidence>
<dbReference type="CDD" id="cd00146">
    <property type="entry name" value="PKD"/>
    <property type="match status" value="2"/>
</dbReference>
<gene>
    <name evidence="2" type="ORF">SAMN05444380_101111</name>
</gene>
<dbReference type="RefSeq" id="WP_029626524.1">
    <property type="nucleotide sequence ID" value="NZ_AFSL01000024.1"/>
</dbReference>
<dbReference type="STRING" id="385682.SAMN05444380_101111"/>
<feature type="domain" description="PKD" evidence="1">
    <location>
        <begin position="420"/>
        <end position="447"/>
    </location>
</feature>
<dbReference type="Pfam" id="PF07676">
    <property type="entry name" value="PD40"/>
    <property type="match status" value="2"/>
</dbReference>
<organism evidence="2 3">
    <name type="scientific">Thermophagus xiamenensis</name>
    <dbReference type="NCBI Taxonomy" id="385682"/>
    <lineage>
        <taxon>Bacteria</taxon>
        <taxon>Pseudomonadati</taxon>
        <taxon>Bacteroidota</taxon>
        <taxon>Bacteroidia</taxon>
        <taxon>Marinilabiliales</taxon>
        <taxon>Marinilabiliaceae</taxon>
        <taxon>Thermophagus</taxon>
    </lineage>
</organism>
<dbReference type="OrthoDB" id="9809364at2"/>
<dbReference type="InParanoid" id="A0A1I1UTA8"/>
<dbReference type="eggNOG" id="COG3291">
    <property type="taxonomic scope" value="Bacteria"/>
</dbReference>
<dbReference type="InterPro" id="IPR035986">
    <property type="entry name" value="PKD_dom_sf"/>
</dbReference>
<dbReference type="Gene3D" id="2.120.10.30">
    <property type="entry name" value="TolB, C-terminal domain"/>
    <property type="match status" value="1"/>
</dbReference>
<keyword evidence="3" id="KW-1185">Reference proteome</keyword>
<dbReference type="Pfam" id="PF18911">
    <property type="entry name" value="PKD_4"/>
    <property type="match status" value="1"/>
</dbReference>
<proteinExistence type="predicted"/>
<evidence type="ECO:0000313" key="3">
    <source>
        <dbReference type="Proteomes" id="UP000181976"/>
    </source>
</evidence>
<dbReference type="Gene3D" id="2.60.40.10">
    <property type="entry name" value="Immunoglobulins"/>
    <property type="match status" value="2"/>
</dbReference>
<sequence>MTCKEIISLFLFWGILTLNPLAGQDIKIQKLPISSPETDEFAPVVHDSTLYFVSNRRASLLVTYFNQNHEILYGIFNAPLRHDNTTGRANPVSGTKLLSLDAGPITFSNKGTMIIAAQPSEQLRFYRKKRHRTAPLVLYNIEKVGVDWQKVEKLQIEISGDISLGHPALSPDGKQLYFVAEMEDGYGATDIYVSQKVNNRWSQPQNIGPKVNTPGRELFPFIHPSGKLYFTSDGHKGIGNFDIYYIDLSNPNSDPVLLPAPINTSFNDFSCYIKQDNNHGFFASDRDGSDDIYAFSIPPFTCSELQKIEEDQFCFTFFENGPFKSDTLPYIYRWDFGDGHEAEGLEVDHCFPGPGQYHIQLNVIDTLLNEELFSVASYNLSLEPKKQIWFQAPDTIEIGQTLNLKASIQAFNPTHENTFFRWDFGTGDISIGAKISYKYQKPGRYKIICSTQIENKTVCFYQEIEVIDPQ</sequence>
<dbReference type="SUPFAM" id="SSF82171">
    <property type="entry name" value="DPP6 N-terminal domain-like"/>
    <property type="match status" value="1"/>
</dbReference>
<dbReference type="EMBL" id="FONA01000001">
    <property type="protein sequence ID" value="SFD71240.1"/>
    <property type="molecule type" value="Genomic_DNA"/>
</dbReference>
<dbReference type="eggNOG" id="COG2885">
    <property type="taxonomic scope" value="Bacteria"/>
</dbReference>
<dbReference type="Pfam" id="PF00801">
    <property type="entry name" value="PKD"/>
    <property type="match status" value="1"/>
</dbReference>
<dbReference type="AlphaFoldDB" id="A0A1I1UTA8"/>
<dbReference type="PROSITE" id="PS50093">
    <property type="entry name" value="PKD"/>
    <property type="match status" value="2"/>
</dbReference>
<accession>A0A1I1UTA8</accession>
<dbReference type="Proteomes" id="UP000181976">
    <property type="component" value="Unassembled WGS sequence"/>
</dbReference>
<dbReference type="InterPro" id="IPR000601">
    <property type="entry name" value="PKD_dom"/>
</dbReference>
<name>A0A1I1UTA8_9BACT</name>
<dbReference type="InterPro" id="IPR011042">
    <property type="entry name" value="6-blade_b-propeller_TolB-like"/>
</dbReference>